<name>A0A0E3GMJ0_9CAUD</name>
<keyword evidence="2" id="KW-1185">Reference proteome</keyword>
<reference evidence="2" key="2">
    <citation type="submission" date="2015-01" db="EMBL/GenBank/DDBJ databases">
        <title>Complete sequence of three novel 9g-like phages.</title>
        <authorList>
            <person name="Carstens A.B."/>
            <person name="Hansen L.H."/>
            <person name="Kot W."/>
        </authorList>
    </citation>
    <scope>NUCLEOTIDE SEQUENCE [LARGE SCALE GENOMIC DNA]</scope>
</reference>
<dbReference type="GeneID" id="26646307"/>
<accession>A0A0E3GMJ0</accession>
<dbReference type="Proteomes" id="UP000033023">
    <property type="component" value="Segment"/>
</dbReference>
<organism evidence="1 2">
    <name type="scientific">Enterobacteria phage JenP1</name>
    <dbReference type="NCBI Taxonomy" id="1610837"/>
    <lineage>
        <taxon>Viruses</taxon>
        <taxon>Duplodnaviria</taxon>
        <taxon>Heunggongvirae</taxon>
        <taxon>Uroviricota</taxon>
        <taxon>Caudoviricetes</taxon>
        <taxon>Queuovirinae</taxon>
        <taxon>Nonagvirus</taxon>
        <taxon>Nonagvirus JenP1</taxon>
    </lineage>
</organism>
<protein>
    <submittedName>
        <fullName evidence="1">Uncharacterized protein</fullName>
    </submittedName>
</protein>
<dbReference type="EMBL" id="KP719132">
    <property type="protein sequence ID" value="AKA60942.1"/>
    <property type="molecule type" value="Genomic_DNA"/>
</dbReference>
<evidence type="ECO:0000313" key="2">
    <source>
        <dbReference type="Proteomes" id="UP000033023"/>
    </source>
</evidence>
<dbReference type="RefSeq" id="YP_009220046.1">
    <property type="nucleotide sequence ID" value="NC_029028.1"/>
</dbReference>
<evidence type="ECO:0000313" key="1">
    <source>
        <dbReference type="EMBL" id="AKA60942.1"/>
    </source>
</evidence>
<reference evidence="1 2" key="1">
    <citation type="journal article" date="2015" name="Genome Announc.">
        <title>Complete Genome Sequences of Four Novel Escherichia coli Bacteriophages Belonging to New Phage Groups.</title>
        <authorList>
            <person name="Carstens A.B."/>
            <person name="Kot W."/>
            <person name="Hansen L.H."/>
        </authorList>
    </citation>
    <scope>NUCLEOTIDE SEQUENCE [LARGE SCALE GENOMIC DNA]</scope>
</reference>
<dbReference type="KEGG" id="vg:26646307"/>
<sequence>MVTLHVMHTTIRKYSTQHAVDGYGSGLHISYQVPAQHTTALVNAPNAVGFTTTQMDEEEIVLQCDYLEVFILPDAQYTSVIFSNQIAPSYLAINGDIGKLPG</sequence>
<proteinExistence type="predicted"/>